<dbReference type="EMBL" id="JABFUD020000023">
    <property type="protein sequence ID" value="KAI5060972.1"/>
    <property type="molecule type" value="Genomic_DNA"/>
</dbReference>
<dbReference type="CDD" id="cd04692">
    <property type="entry name" value="NUDIX_Hydrolase"/>
    <property type="match status" value="1"/>
</dbReference>
<dbReference type="InterPro" id="IPR015797">
    <property type="entry name" value="NUDIX_hydrolase-like_dom_sf"/>
</dbReference>
<evidence type="ECO:0000256" key="1">
    <source>
        <dbReference type="ARBA" id="ARBA00022723"/>
    </source>
</evidence>
<dbReference type="OrthoDB" id="510307at2759"/>
<dbReference type="Gene3D" id="3.90.79.10">
    <property type="entry name" value="Nucleoside Triphosphate Pyrophosphohydrolase"/>
    <property type="match status" value="1"/>
</dbReference>
<organism evidence="4 5">
    <name type="scientific">Adiantum capillus-veneris</name>
    <name type="common">Maidenhair fern</name>
    <dbReference type="NCBI Taxonomy" id="13818"/>
    <lineage>
        <taxon>Eukaryota</taxon>
        <taxon>Viridiplantae</taxon>
        <taxon>Streptophyta</taxon>
        <taxon>Embryophyta</taxon>
        <taxon>Tracheophyta</taxon>
        <taxon>Polypodiopsida</taxon>
        <taxon>Polypodiidae</taxon>
        <taxon>Polypodiales</taxon>
        <taxon>Pteridineae</taxon>
        <taxon>Pteridaceae</taxon>
        <taxon>Vittarioideae</taxon>
        <taxon>Adiantum</taxon>
    </lineage>
</organism>
<evidence type="ECO:0000313" key="4">
    <source>
        <dbReference type="EMBL" id="KAI5060972.1"/>
    </source>
</evidence>
<evidence type="ECO:0000259" key="3">
    <source>
        <dbReference type="PROSITE" id="PS51462"/>
    </source>
</evidence>
<comment type="caution">
    <text evidence="4">The sequence shown here is derived from an EMBL/GenBank/DDBJ whole genome shotgun (WGS) entry which is preliminary data.</text>
</comment>
<dbReference type="PANTHER" id="PTHR23422:SF9">
    <property type="entry name" value="ZN-DEPENDENT HYDROLASE"/>
    <property type="match status" value="1"/>
</dbReference>
<keyword evidence="5" id="KW-1185">Reference proteome</keyword>
<dbReference type="Pfam" id="PF03571">
    <property type="entry name" value="Peptidase_M49"/>
    <property type="match status" value="1"/>
</dbReference>
<dbReference type="GO" id="GO:0005737">
    <property type="term" value="C:cytoplasm"/>
    <property type="evidence" value="ECO:0007669"/>
    <property type="project" value="TreeGrafter"/>
</dbReference>
<dbReference type="Proteomes" id="UP000886520">
    <property type="component" value="Chromosome 23"/>
</dbReference>
<dbReference type="InterPro" id="IPR000086">
    <property type="entry name" value="NUDIX_hydrolase_dom"/>
</dbReference>
<gene>
    <name evidence="4" type="ORF">GOP47_0023477</name>
</gene>
<dbReference type="GO" id="GO:0008239">
    <property type="term" value="F:dipeptidyl-peptidase activity"/>
    <property type="evidence" value="ECO:0007669"/>
    <property type="project" value="TreeGrafter"/>
</dbReference>
<dbReference type="Pfam" id="PF00293">
    <property type="entry name" value="NUDIX"/>
    <property type="match status" value="1"/>
</dbReference>
<protein>
    <recommendedName>
        <fullName evidence="3">Nudix hydrolase domain-containing protein</fullName>
    </recommendedName>
</protein>
<name>A0A9D4U4L2_ADICA</name>
<evidence type="ECO:0000256" key="2">
    <source>
        <dbReference type="ARBA" id="ARBA00022801"/>
    </source>
</evidence>
<proteinExistence type="predicted"/>
<dbReference type="PROSITE" id="PS51462">
    <property type="entry name" value="NUDIX"/>
    <property type="match status" value="1"/>
</dbReference>
<keyword evidence="2" id="KW-0378">Hydrolase</keyword>
<feature type="domain" description="Nudix hydrolase" evidence="3">
    <location>
        <begin position="36"/>
        <end position="178"/>
    </location>
</feature>
<accession>A0A9D4U4L2</accession>
<dbReference type="SUPFAM" id="SSF55811">
    <property type="entry name" value="Nudix"/>
    <property type="match status" value="1"/>
</dbReference>
<dbReference type="PANTHER" id="PTHR23422">
    <property type="entry name" value="DIPEPTIDYL PEPTIDASE III-RELATED"/>
    <property type="match status" value="1"/>
</dbReference>
<reference evidence="4" key="1">
    <citation type="submission" date="2021-01" db="EMBL/GenBank/DDBJ databases">
        <title>Adiantum capillus-veneris genome.</title>
        <authorList>
            <person name="Fang Y."/>
            <person name="Liao Q."/>
        </authorList>
    </citation>
    <scope>NUCLEOTIDE SEQUENCE</scope>
    <source>
        <strain evidence="4">H3</strain>
        <tissue evidence="4">Leaf</tissue>
    </source>
</reference>
<dbReference type="GO" id="GO:0046872">
    <property type="term" value="F:metal ion binding"/>
    <property type="evidence" value="ECO:0007669"/>
    <property type="project" value="UniProtKB-KW"/>
</dbReference>
<sequence length="774" mass="87289">MATQEEHSEEHLDVLTNLGQHTGIAKLRSEVHRDGDYHRAVHIWIYVESSGELLLQKRADNKDSWPGLWDISSAGHISAGDTSLSSARRELEEELGVSLPLEAFELLFVYLQECVTNNGIFINNEFNDVYLITTLERIPIDGFLLQESEVSMVKYIGLDEYEGVLKKNDPEYVPYEVDGAYSKLFTVLRGRYASDLPQRCLSIQKKLQRYASVDLKPELSTIRSGDLQALLRIIQACQILEKIFLKQVWPTNAKLKDWLEKHQDDTKLAKLLYSYFLINKSPWSCLDENEAFMTAADSAICEAHAALKGPFRSVKYRAAFPSLKPAGANFYPADMDRGEFELWIKDLNESDQAAAKSFLTVIRRHDHVQIGVENSCHDQNNSSGLLIIPYSKEYSSDLAIAAELLNSASQLADTPSLKELLETKAKAFLSNDYYKSEVCWIELDSAIDLTIGPYETYEDCLFGYKATFEAFVGIRDDVATSQVELFSHHLQDLEDNLPMDAKYKSKGVKASPIRVMQLIFNAGDVKGPQTLAFNLPNDERVVEKHGNAMVMMKNVSEAKFQCILRPISHVCLSQLQQKDVDFDAYFTHIICHECCHGIGPHAITLPSGKQTTVRLELQELNSAIEEAKADIVGLWALRFLIDQNLMPKELERTMYVSFLAGCFRSIRFGLHEAHGKGQALQFNWILEKGGFVLLPDGTFEVEFLKVREAVESLCTVILTIQAQGDKKAARRLLDAYATISPSMEEALNHLQSVAVPVDIYPTFDILKLLKCQDN</sequence>
<evidence type="ECO:0000313" key="5">
    <source>
        <dbReference type="Proteomes" id="UP000886520"/>
    </source>
</evidence>
<dbReference type="InterPro" id="IPR039461">
    <property type="entry name" value="Peptidase_M49"/>
</dbReference>
<dbReference type="AlphaFoldDB" id="A0A9D4U4L2"/>
<dbReference type="Gene3D" id="3.30.540.30">
    <property type="match status" value="1"/>
</dbReference>
<keyword evidence="1" id="KW-0479">Metal-binding</keyword>